<name>A0A2M7YK83_9BACT</name>
<evidence type="ECO:0000256" key="1">
    <source>
        <dbReference type="ARBA" id="ARBA00004167"/>
    </source>
</evidence>
<accession>A0A2M7YK83</accession>
<evidence type="ECO:0008006" key="9">
    <source>
        <dbReference type="Google" id="ProtNLM"/>
    </source>
</evidence>
<evidence type="ECO:0000256" key="2">
    <source>
        <dbReference type="ARBA" id="ARBA00022481"/>
    </source>
</evidence>
<keyword evidence="5 6" id="KW-0472">Membrane</keyword>
<gene>
    <name evidence="7" type="ORF">CO161_01405</name>
</gene>
<dbReference type="PROSITE" id="PS00409">
    <property type="entry name" value="PROKAR_NTER_METHYL"/>
    <property type="match status" value="1"/>
</dbReference>
<protein>
    <recommendedName>
        <fullName evidence="9">Prepilin-type cleavage/methylation domain-containing protein</fullName>
    </recommendedName>
</protein>
<dbReference type="PANTHER" id="PTHR30093">
    <property type="entry name" value="GENERAL SECRETION PATHWAY PROTEIN G"/>
    <property type="match status" value="1"/>
</dbReference>
<dbReference type="Gene3D" id="3.30.700.10">
    <property type="entry name" value="Glycoprotein, Type 4 Pilin"/>
    <property type="match status" value="1"/>
</dbReference>
<dbReference type="PANTHER" id="PTHR30093:SF44">
    <property type="entry name" value="TYPE II SECRETION SYSTEM CORE PROTEIN G"/>
    <property type="match status" value="1"/>
</dbReference>
<dbReference type="InterPro" id="IPR002416">
    <property type="entry name" value="T2SS_protein-GspH"/>
</dbReference>
<dbReference type="Pfam" id="PF07963">
    <property type="entry name" value="N_methyl"/>
    <property type="match status" value="1"/>
</dbReference>
<proteinExistence type="predicted"/>
<dbReference type="GO" id="GO:0015628">
    <property type="term" value="P:protein secretion by the type II secretion system"/>
    <property type="evidence" value="ECO:0007669"/>
    <property type="project" value="InterPro"/>
</dbReference>
<evidence type="ECO:0000256" key="5">
    <source>
        <dbReference type="ARBA" id="ARBA00023136"/>
    </source>
</evidence>
<comment type="caution">
    <text evidence="7">The sequence shown here is derived from an EMBL/GenBank/DDBJ whole genome shotgun (WGS) entry which is preliminary data.</text>
</comment>
<comment type="subcellular location">
    <subcellularLocation>
        <location evidence="1">Membrane</location>
        <topology evidence="1">Single-pass membrane protein</topology>
    </subcellularLocation>
</comment>
<dbReference type="AlphaFoldDB" id="A0A2M7YK83"/>
<dbReference type="InterPro" id="IPR012902">
    <property type="entry name" value="N_methyl_site"/>
</dbReference>
<organism evidence="7 8">
    <name type="scientific">Candidatus Portnoybacteria bacterium CG_4_9_14_3_um_filter_44_9</name>
    <dbReference type="NCBI Taxonomy" id="1974806"/>
    <lineage>
        <taxon>Bacteria</taxon>
        <taxon>Candidatus Portnoyibacteriota</taxon>
    </lineage>
</organism>
<feature type="transmembrane region" description="Helical" evidence="6">
    <location>
        <begin position="20"/>
        <end position="41"/>
    </location>
</feature>
<dbReference type="PRINTS" id="PR00885">
    <property type="entry name" value="BCTERIALGSPH"/>
</dbReference>
<reference evidence="8" key="1">
    <citation type="submission" date="2017-09" db="EMBL/GenBank/DDBJ databases">
        <title>Depth-based differentiation of microbial function through sediment-hosted aquifers and enrichment of novel symbionts in the deep terrestrial subsurface.</title>
        <authorList>
            <person name="Probst A.J."/>
            <person name="Ladd B."/>
            <person name="Jarett J.K."/>
            <person name="Geller-Mcgrath D.E."/>
            <person name="Sieber C.M.K."/>
            <person name="Emerson J.B."/>
            <person name="Anantharaman K."/>
            <person name="Thomas B.C."/>
            <person name="Malmstrom R."/>
            <person name="Stieglmeier M."/>
            <person name="Klingl A."/>
            <person name="Woyke T."/>
            <person name="Ryan C.M."/>
            <person name="Banfield J.F."/>
        </authorList>
    </citation>
    <scope>NUCLEOTIDE SEQUENCE [LARGE SCALE GENOMIC DNA]</scope>
</reference>
<dbReference type="GO" id="GO:0016020">
    <property type="term" value="C:membrane"/>
    <property type="evidence" value="ECO:0007669"/>
    <property type="project" value="UniProtKB-SubCell"/>
</dbReference>
<dbReference type="NCBIfam" id="TIGR02532">
    <property type="entry name" value="IV_pilin_GFxxxE"/>
    <property type="match status" value="1"/>
</dbReference>
<keyword evidence="2" id="KW-0488">Methylation</keyword>
<dbReference type="Proteomes" id="UP000229026">
    <property type="component" value="Unassembled WGS sequence"/>
</dbReference>
<evidence type="ECO:0000313" key="8">
    <source>
        <dbReference type="Proteomes" id="UP000229026"/>
    </source>
</evidence>
<feature type="non-terminal residue" evidence="7">
    <location>
        <position position="53"/>
    </location>
</feature>
<dbReference type="EMBL" id="PFWH01000043">
    <property type="protein sequence ID" value="PJA63380.1"/>
    <property type="molecule type" value="Genomic_DNA"/>
</dbReference>
<evidence type="ECO:0000256" key="3">
    <source>
        <dbReference type="ARBA" id="ARBA00022692"/>
    </source>
</evidence>
<evidence type="ECO:0000256" key="4">
    <source>
        <dbReference type="ARBA" id="ARBA00022989"/>
    </source>
</evidence>
<evidence type="ECO:0000313" key="7">
    <source>
        <dbReference type="EMBL" id="PJA63380.1"/>
    </source>
</evidence>
<sequence>MAKNKKCGCGSSKGFTLIELLVVIAIIGILATIVLVSLNSARSKARDTQRVAD</sequence>
<dbReference type="SUPFAM" id="SSF54523">
    <property type="entry name" value="Pili subunits"/>
    <property type="match status" value="1"/>
</dbReference>
<keyword evidence="3 6" id="KW-0812">Transmembrane</keyword>
<keyword evidence="4 6" id="KW-1133">Transmembrane helix</keyword>
<dbReference type="InterPro" id="IPR045584">
    <property type="entry name" value="Pilin-like"/>
</dbReference>
<dbReference type="GO" id="GO:0015627">
    <property type="term" value="C:type II protein secretion system complex"/>
    <property type="evidence" value="ECO:0007669"/>
    <property type="project" value="InterPro"/>
</dbReference>
<evidence type="ECO:0000256" key="6">
    <source>
        <dbReference type="SAM" id="Phobius"/>
    </source>
</evidence>